<dbReference type="EMBL" id="WTVR01000014">
    <property type="protein sequence ID" value="NMF88559.1"/>
    <property type="molecule type" value="Genomic_DNA"/>
</dbReference>
<dbReference type="Pfam" id="PF00378">
    <property type="entry name" value="ECH_1"/>
    <property type="match status" value="1"/>
</dbReference>
<gene>
    <name evidence="1" type="ORF">GPA26_08670</name>
</gene>
<dbReference type="Proteomes" id="UP000652074">
    <property type="component" value="Unassembled WGS sequence"/>
</dbReference>
<dbReference type="SUPFAM" id="SSF52096">
    <property type="entry name" value="ClpP/crotonase"/>
    <property type="match status" value="1"/>
</dbReference>
<evidence type="ECO:0000313" key="1">
    <source>
        <dbReference type="EMBL" id="NMF88559.1"/>
    </source>
</evidence>
<dbReference type="Gene3D" id="3.90.226.10">
    <property type="entry name" value="2-enoyl-CoA Hydratase, Chain A, domain 1"/>
    <property type="match status" value="1"/>
</dbReference>
<organism evidence="1 2">
    <name type="scientific">Aromatoleum petrolei</name>
    <dbReference type="NCBI Taxonomy" id="76116"/>
    <lineage>
        <taxon>Bacteria</taxon>
        <taxon>Pseudomonadati</taxon>
        <taxon>Pseudomonadota</taxon>
        <taxon>Betaproteobacteria</taxon>
        <taxon>Rhodocyclales</taxon>
        <taxon>Rhodocyclaceae</taxon>
        <taxon>Aromatoleum</taxon>
    </lineage>
</organism>
<proteinExistence type="predicted"/>
<protein>
    <submittedName>
        <fullName evidence="1">Enoyl-CoA hydratase/isomerase family protein</fullName>
    </submittedName>
</protein>
<sequence length="258" mass="27897">MTMLELSRRGSVAVLTLNRPPVNAINDDMGNAFNRVLDELEAADDWTVLHIRSQGKVFAAGADLDLIRSWKDAPRPGRALAGYIDRLQRVYRRIELLPKVTFCEIGGAALGGGFELALSCDLRMVAAEAKIGLPETGIGLIPGLGGTQRLTRLVGRGIASRVILTAEPVDGATAERLGLVQWSCARDELEERARAVTNRIAGLPVEALRVAKQCIAAADDDRGQGYTLERELGGELLETPRTQELISAFLDKNKAEKG</sequence>
<dbReference type="InterPro" id="IPR001753">
    <property type="entry name" value="Enoyl-CoA_hydra/iso"/>
</dbReference>
<dbReference type="PANTHER" id="PTHR11941">
    <property type="entry name" value="ENOYL-COA HYDRATASE-RELATED"/>
    <property type="match status" value="1"/>
</dbReference>
<keyword evidence="2" id="KW-1185">Reference proteome</keyword>
<reference evidence="1 2" key="1">
    <citation type="submission" date="2019-12" db="EMBL/GenBank/DDBJ databases">
        <title>Comparative genomics gives insights into the taxonomy of the Azoarcus-Aromatoleum group and reveals separate origins of nif in the plant-associated Azoarcus and non-plant-associated Aromatoleum sub-groups.</title>
        <authorList>
            <person name="Lafos M."/>
            <person name="Maluk M."/>
            <person name="Batista M."/>
            <person name="Junghare M."/>
            <person name="Carmona M."/>
            <person name="Faoro H."/>
            <person name="Cruz L.M."/>
            <person name="Battistoni F."/>
            <person name="De Souza E."/>
            <person name="Pedrosa F."/>
            <person name="Chen W.-M."/>
            <person name="Poole P.S."/>
            <person name="Dixon R.A."/>
            <person name="James E.K."/>
        </authorList>
    </citation>
    <scope>NUCLEOTIDE SEQUENCE [LARGE SCALE GENOMIC DNA]</scope>
    <source>
        <strain evidence="1 2">ToN1</strain>
    </source>
</reference>
<dbReference type="RefSeq" id="WP_210147997.1">
    <property type="nucleotide sequence ID" value="NZ_CP059560.1"/>
</dbReference>
<accession>A0ABX1MR19</accession>
<comment type="caution">
    <text evidence="1">The sequence shown here is derived from an EMBL/GenBank/DDBJ whole genome shotgun (WGS) entry which is preliminary data.</text>
</comment>
<dbReference type="CDD" id="cd06558">
    <property type="entry name" value="crotonase-like"/>
    <property type="match status" value="1"/>
</dbReference>
<dbReference type="PANTHER" id="PTHR11941:SF54">
    <property type="entry name" value="ENOYL-COA HYDRATASE, MITOCHONDRIAL"/>
    <property type="match status" value="1"/>
</dbReference>
<dbReference type="InterPro" id="IPR029045">
    <property type="entry name" value="ClpP/crotonase-like_dom_sf"/>
</dbReference>
<name>A0ABX1MR19_9RHOO</name>
<evidence type="ECO:0000313" key="2">
    <source>
        <dbReference type="Proteomes" id="UP000652074"/>
    </source>
</evidence>